<evidence type="ECO:0000313" key="2">
    <source>
        <dbReference type="Proteomes" id="UP000588491"/>
    </source>
</evidence>
<name>A0A7Y0PMM1_9BACI</name>
<evidence type="ECO:0000313" key="1">
    <source>
        <dbReference type="EMBL" id="NMO76579.1"/>
    </source>
</evidence>
<proteinExistence type="predicted"/>
<organism evidence="1 2">
    <name type="scientific">Niallia alba</name>
    <dbReference type="NCBI Taxonomy" id="2729105"/>
    <lineage>
        <taxon>Bacteria</taxon>
        <taxon>Bacillati</taxon>
        <taxon>Bacillota</taxon>
        <taxon>Bacilli</taxon>
        <taxon>Bacillales</taxon>
        <taxon>Bacillaceae</taxon>
        <taxon>Niallia</taxon>
    </lineage>
</organism>
<dbReference type="InterPro" id="IPR009776">
    <property type="entry name" value="Spore_0_M"/>
</dbReference>
<accession>A0A7Y0PMM1</accession>
<sequence length="129" mass="14985">MLKNIKNFFARSLPNVDLVLEKNEVRHDETIAGDFYIKGGAKQQKLKRLECILLKVYKDESKETVETVKTILMSRTLLAKENAMIPFTFLVSKEMEPSTEEFTYKLHTNLFFAENKVSTDHDELVIVKE</sequence>
<comment type="caution">
    <text evidence="1">The sequence shown here is derived from an EMBL/GenBank/DDBJ whole genome shotgun (WGS) entry which is preliminary data.</text>
</comment>
<dbReference type="Proteomes" id="UP000588491">
    <property type="component" value="Unassembled WGS sequence"/>
</dbReference>
<protein>
    <submittedName>
        <fullName evidence="1">Sporulation protein</fullName>
    </submittedName>
</protein>
<dbReference type="AlphaFoldDB" id="A0A7Y0PMM1"/>
<dbReference type="Pfam" id="PF07070">
    <property type="entry name" value="Spo0M"/>
    <property type="match status" value="1"/>
</dbReference>
<reference evidence="1 2" key="1">
    <citation type="submission" date="2020-04" db="EMBL/GenBank/DDBJ databases">
        <title>Bacillus sp. UniB3 isolated from commercial digestive syrup.</title>
        <authorList>
            <person name="Thorat V."/>
            <person name="Kirdat K."/>
            <person name="Tiwarekar B."/>
            <person name="Yadav A."/>
        </authorList>
    </citation>
    <scope>NUCLEOTIDE SEQUENCE [LARGE SCALE GENOMIC DNA]</scope>
    <source>
        <strain evidence="1 2">UniB3</strain>
    </source>
</reference>
<dbReference type="RefSeq" id="WP_016201851.1">
    <property type="nucleotide sequence ID" value="NZ_JABBPK010000001.1"/>
</dbReference>
<gene>
    <name evidence="1" type="ORF">HHU08_06180</name>
</gene>
<dbReference type="EMBL" id="JABBPK010000001">
    <property type="protein sequence ID" value="NMO76579.1"/>
    <property type="molecule type" value="Genomic_DNA"/>
</dbReference>
<keyword evidence="2" id="KW-1185">Reference proteome</keyword>